<dbReference type="InterPro" id="IPR017938">
    <property type="entry name" value="Riboflavin_synthase-like_b-brl"/>
</dbReference>
<dbReference type="Gene3D" id="3.10.20.30">
    <property type="match status" value="1"/>
</dbReference>
<dbReference type="InterPro" id="IPR001041">
    <property type="entry name" value="2Fe-2S_ferredoxin-type"/>
</dbReference>
<dbReference type="InterPro" id="IPR008333">
    <property type="entry name" value="Cbr1-like_FAD-bd_dom"/>
</dbReference>
<dbReference type="InterPro" id="IPR039261">
    <property type="entry name" value="FNR_nucleotide-bd"/>
</dbReference>
<dbReference type="SUPFAM" id="SSF63380">
    <property type="entry name" value="Riboflavin synthase domain-like"/>
    <property type="match status" value="1"/>
</dbReference>
<name>B1N6F5_9BACT</name>
<evidence type="ECO:0000256" key="1">
    <source>
        <dbReference type="ARBA" id="ARBA00001974"/>
    </source>
</evidence>
<dbReference type="PRINTS" id="PR00371">
    <property type="entry name" value="FPNCR"/>
</dbReference>
<feature type="domain" description="2Fe-2S ferredoxin-type" evidence="9">
    <location>
        <begin position="268"/>
        <end position="358"/>
    </location>
</feature>
<keyword evidence="2" id="KW-0285">Flavoprotein</keyword>
<proteinExistence type="predicted"/>
<dbReference type="CDD" id="cd00207">
    <property type="entry name" value="fer2"/>
    <property type="match status" value="1"/>
</dbReference>
<dbReference type="Pfam" id="PF00111">
    <property type="entry name" value="Fer2"/>
    <property type="match status" value="1"/>
</dbReference>
<evidence type="ECO:0000256" key="7">
    <source>
        <dbReference type="ARBA" id="ARBA00023004"/>
    </source>
</evidence>
<dbReference type="InterPro" id="IPR012675">
    <property type="entry name" value="Beta-grasp_dom_sf"/>
</dbReference>
<keyword evidence="3" id="KW-0001">2Fe-2S</keyword>
<dbReference type="PANTHER" id="PTHR47354:SF8">
    <property type="entry name" value="1,2-PHENYLACETYL-COA EPOXIDASE, SUBUNIT E"/>
    <property type="match status" value="1"/>
</dbReference>
<evidence type="ECO:0000256" key="2">
    <source>
        <dbReference type="ARBA" id="ARBA00022630"/>
    </source>
</evidence>
<dbReference type="PROSITE" id="PS51384">
    <property type="entry name" value="FAD_FR"/>
    <property type="match status" value="1"/>
</dbReference>
<dbReference type="GO" id="GO:0051537">
    <property type="term" value="F:2 iron, 2 sulfur cluster binding"/>
    <property type="evidence" value="ECO:0007669"/>
    <property type="project" value="UniProtKB-KW"/>
</dbReference>
<dbReference type="AlphaFoldDB" id="B1N6F5"/>
<evidence type="ECO:0000256" key="6">
    <source>
        <dbReference type="ARBA" id="ARBA00023002"/>
    </source>
</evidence>
<dbReference type="InterPro" id="IPR017927">
    <property type="entry name" value="FAD-bd_FR_type"/>
</dbReference>
<evidence type="ECO:0000259" key="9">
    <source>
        <dbReference type="PROSITE" id="PS51085"/>
    </source>
</evidence>
<dbReference type="InterPro" id="IPR036010">
    <property type="entry name" value="2Fe-2S_ferredoxin-like_sf"/>
</dbReference>
<dbReference type="PANTHER" id="PTHR47354">
    <property type="entry name" value="NADH OXIDOREDUCTASE HCR"/>
    <property type="match status" value="1"/>
</dbReference>
<evidence type="ECO:0000256" key="5">
    <source>
        <dbReference type="ARBA" id="ARBA00022827"/>
    </source>
</evidence>
<dbReference type="NCBIfam" id="TIGR02160">
    <property type="entry name" value="PA_CoA_Oxy5"/>
    <property type="match status" value="1"/>
</dbReference>
<dbReference type="InterPro" id="IPR001709">
    <property type="entry name" value="Flavoprot_Pyr_Nucl_cyt_Rdtase"/>
</dbReference>
<dbReference type="PROSITE" id="PS51085">
    <property type="entry name" value="2FE2S_FER_2"/>
    <property type="match status" value="1"/>
</dbReference>
<dbReference type="SUPFAM" id="SSF54292">
    <property type="entry name" value="2Fe-2S ferredoxin-like"/>
    <property type="match status" value="1"/>
</dbReference>
<protein>
    <submittedName>
        <fullName evidence="11">Putative phenylacetate-CoA oxygenase/reductase PaaK subunit</fullName>
    </submittedName>
</protein>
<feature type="domain" description="FAD-binding FR-type" evidence="10">
    <location>
        <begin position="4"/>
        <end position="108"/>
    </location>
</feature>
<dbReference type="Pfam" id="PF00175">
    <property type="entry name" value="NAD_binding_1"/>
    <property type="match status" value="1"/>
</dbReference>
<keyword evidence="4" id="KW-0479">Metal-binding</keyword>
<dbReference type="Gene3D" id="3.40.50.80">
    <property type="entry name" value="Nucleotide-binding domain of ferredoxin-NADP reductase (FNR) module"/>
    <property type="match status" value="1"/>
</dbReference>
<keyword evidence="6" id="KW-0560">Oxidoreductase</keyword>
<evidence type="ECO:0000256" key="8">
    <source>
        <dbReference type="ARBA" id="ARBA00023014"/>
    </source>
</evidence>
<accession>B1N6F5</accession>
<dbReference type="CDD" id="cd06214">
    <property type="entry name" value="PA_degradation_oxidoreductase_like"/>
    <property type="match status" value="1"/>
</dbReference>
<dbReference type="EMBL" id="EF157666">
    <property type="protein sequence ID" value="ABM53501.1"/>
    <property type="molecule type" value="Genomic_DNA"/>
</dbReference>
<dbReference type="InterPro" id="IPR011884">
    <property type="entry name" value="PaaE"/>
</dbReference>
<dbReference type="GO" id="GO:0010124">
    <property type="term" value="P:phenylacetate catabolic process"/>
    <property type="evidence" value="ECO:0007669"/>
    <property type="project" value="InterPro"/>
</dbReference>
<sequence length="358" mass="38781">MSAPRFHTLTIRDIRRETPDAVSIAFEVPSELQQAFAFEQGQYLTLRTQIDGEEIRRSYSICAGEDDGELRVAVKEVAGGAFSTFANHALQPGAALDVMTPMGRFGATTRQAGGGHSVFFACGSGITPILSIIRTRLARDPDARLTLFYGNRNSGSILFREALEDLKDRHLGRLALHHILSREAQDIDLLNGRMTPEKIALLVRTLGGARAIDDIYLCGPEEMTRAARSVLEEMGAEPSRIHVELFSTGAAPPRSGARTVVPEADNGVSLTVTHDGQSHSLMLHEGETVLEAAERAGLDVPYSCRGGMCCTCRAKVTEGSASMDLNFSLEPWEVEAGYVLTCQCRPTGAALAVDYDQV</sequence>
<organism evidence="11">
    <name type="scientific">uncultured bacterium CBNPD1 BAC clone 67</name>
    <dbReference type="NCBI Taxonomy" id="417306"/>
    <lineage>
        <taxon>Bacteria</taxon>
        <taxon>environmental samples</taxon>
    </lineage>
</organism>
<dbReference type="PRINTS" id="PR00410">
    <property type="entry name" value="PHEHYDRXLASE"/>
</dbReference>
<dbReference type="GO" id="GO:0016491">
    <property type="term" value="F:oxidoreductase activity"/>
    <property type="evidence" value="ECO:0007669"/>
    <property type="project" value="UniProtKB-KW"/>
</dbReference>
<evidence type="ECO:0000256" key="3">
    <source>
        <dbReference type="ARBA" id="ARBA00022714"/>
    </source>
</evidence>
<keyword evidence="5" id="KW-0274">FAD</keyword>
<dbReference type="SUPFAM" id="SSF52343">
    <property type="entry name" value="Ferredoxin reductase-like, C-terminal NADP-linked domain"/>
    <property type="match status" value="1"/>
</dbReference>
<dbReference type="InterPro" id="IPR050415">
    <property type="entry name" value="MRET"/>
</dbReference>
<dbReference type="GO" id="GO:0046872">
    <property type="term" value="F:metal ion binding"/>
    <property type="evidence" value="ECO:0007669"/>
    <property type="project" value="UniProtKB-KW"/>
</dbReference>
<dbReference type="Pfam" id="PF00970">
    <property type="entry name" value="FAD_binding_6"/>
    <property type="match status" value="1"/>
</dbReference>
<dbReference type="Gene3D" id="2.40.30.10">
    <property type="entry name" value="Translation factors"/>
    <property type="match status" value="1"/>
</dbReference>
<evidence type="ECO:0000259" key="10">
    <source>
        <dbReference type="PROSITE" id="PS51384"/>
    </source>
</evidence>
<comment type="cofactor">
    <cofactor evidence="1">
        <name>FAD</name>
        <dbReference type="ChEBI" id="CHEBI:57692"/>
    </cofactor>
</comment>
<keyword evidence="8" id="KW-0411">Iron-sulfur</keyword>
<dbReference type="InterPro" id="IPR001433">
    <property type="entry name" value="OxRdtase_FAD/NAD-bd"/>
</dbReference>
<reference evidence="11" key="1">
    <citation type="journal article" date="2008" name="FEMS Microbiol. Ecol.">
        <title>Metagenomic analysis of a freshwater toxic cyanobacteria bloom.</title>
        <authorList>
            <person name="Pope P.B."/>
            <person name="Patel B.K."/>
        </authorList>
    </citation>
    <scope>NUCLEOTIDE SEQUENCE</scope>
</reference>
<keyword evidence="7" id="KW-0408">Iron</keyword>
<evidence type="ECO:0000256" key="4">
    <source>
        <dbReference type="ARBA" id="ARBA00022723"/>
    </source>
</evidence>
<dbReference type="GO" id="GO:0050660">
    <property type="term" value="F:flavin adenine dinucleotide binding"/>
    <property type="evidence" value="ECO:0007669"/>
    <property type="project" value="TreeGrafter"/>
</dbReference>
<evidence type="ECO:0000313" key="11">
    <source>
        <dbReference type="EMBL" id="ABM53501.1"/>
    </source>
</evidence>